<name>A0A515DA09_9BURK</name>
<proteinExistence type="inferred from homology"/>
<evidence type="ECO:0000256" key="2">
    <source>
        <dbReference type="ARBA" id="ARBA00022526"/>
    </source>
</evidence>
<dbReference type="GO" id="GO:0006006">
    <property type="term" value="P:glucose metabolic process"/>
    <property type="evidence" value="ECO:0007669"/>
    <property type="project" value="UniProtKB-KW"/>
</dbReference>
<dbReference type="PANTHER" id="PTHR30344:SF1">
    <property type="entry name" value="6-PHOSPHOGLUCONOLACTONASE"/>
    <property type="match status" value="1"/>
</dbReference>
<dbReference type="RefSeq" id="WP_142818410.1">
    <property type="nucleotide sequence ID" value="NZ_CP035503.1"/>
</dbReference>
<dbReference type="GO" id="GO:0017057">
    <property type="term" value="F:6-phosphogluconolactonase activity"/>
    <property type="evidence" value="ECO:0007669"/>
    <property type="project" value="TreeGrafter"/>
</dbReference>
<dbReference type="KEGG" id="rhf:EUB48_08060"/>
<dbReference type="InterPro" id="IPR011048">
    <property type="entry name" value="Haem_d1_sf"/>
</dbReference>
<dbReference type="AlphaFoldDB" id="A0A515DA09"/>
<keyword evidence="2" id="KW-0313">Glucose metabolism</keyword>
<protein>
    <recommendedName>
        <fullName evidence="5">3-carboxymuconate cyclase</fullName>
    </recommendedName>
</protein>
<dbReference type="EMBL" id="CP035503">
    <property type="protein sequence ID" value="QDL37241.1"/>
    <property type="molecule type" value="Genomic_DNA"/>
</dbReference>
<dbReference type="PANTHER" id="PTHR30344">
    <property type="entry name" value="6-PHOSPHOGLUCONOLACTONASE-RELATED"/>
    <property type="match status" value="1"/>
</dbReference>
<evidence type="ECO:0008006" key="5">
    <source>
        <dbReference type="Google" id="ProtNLM"/>
    </source>
</evidence>
<evidence type="ECO:0000313" key="3">
    <source>
        <dbReference type="EMBL" id="QDL37241.1"/>
    </source>
</evidence>
<reference evidence="3 4" key="1">
    <citation type="submission" date="2019-01" db="EMBL/GenBank/DDBJ databases">
        <title>Genomic insights into a novel species Rhodoferax sp.</title>
        <authorList>
            <person name="Jin L."/>
        </authorList>
    </citation>
    <scope>NUCLEOTIDE SEQUENCE [LARGE SCALE GENOMIC DNA]</scope>
    <source>
        <strain evidence="3 4">CHu59-6-5</strain>
    </source>
</reference>
<evidence type="ECO:0000256" key="1">
    <source>
        <dbReference type="ARBA" id="ARBA00005564"/>
    </source>
</evidence>
<evidence type="ECO:0000313" key="4">
    <source>
        <dbReference type="Proteomes" id="UP000316798"/>
    </source>
</evidence>
<dbReference type="Pfam" id="PF10282">
    <property type="entry name" value="Lactonase"/>
    <property type="match status" value="1"/>
</dbReference>
<keyword evidence="2" id="KW-0119">Carbohydrate metabolism</keyword>
<dbReference type="InterPro" id="IPR015943">
    <property type="entry name" value="WD40/YVTN_repeat-like_dom_sf"/>
</dbReference>
<accession>A0A515DA09</accession>
<dbReference type="InterPro" id="IPR019405">
    <property type="entry name" value="Lactonase_7-beta_prop"/>
</dbReference>
<dbReference type="OrthoDB" id="9790815at2"/>
<dbReference type="InterPro" id="IPR050282">
    <property type="entry name" value="Cycloisomerase_2"/>
</dbReference>
<organism evidence="3 4">
    <name type="scientific">Rhodoferax sediminis</name>
    <dbReference type="NCBI Taxonomy" id="2509614"/>
    <lineage>
        <taxon>Bacteria</taxon>
        <taxon>Pseudomonadati</taxon>
        <taxon>Pseudomonadota</taxon>
        <taxon>Betaproteobacteria</taxon>
        <taxon>Burkholderiales</taxon>
        <taxon>Comamonadaceae</taxon>
        <taxon>Rhodoferax</taxon>
    </lineage>
</organism>
<comment type="similarity">
    <text evidence="1">Belongs to the cycloisomerase 2 family.</text>
</comment>
<dbReference type="SUPFAM" id="SSF51004">
    <property type="entry name" value="C-terminal (heme d1) domain of cytochrome cd1-nitrite reductase"/>
    <property type="match status" value="1"/>
</dbReference>
<gene>
    <name evidence="3" type="ORF">EUB48_08060</name>
</gene>
<dbReference type="Proteomes" id="UP000316798">
    <property type="component" value="Chromosome"/>
</dbReference>
<keyword evidence="4" id="KW-1185">Reference proteome</keyword>
<dbReference type="Gene3D" id="2.130.10.10">
    <property type="entry name" value="YVTN repeat-like/Quinoprotein amine dehydrogenase"/>
    <property type="match status" value="1"/>
</dbReference>
<sequence length="409" mass="44488">MTSGARVWHCGGIAYPWHTDGLVLHLAIGPDLVCLRVDRNDLSLHEISRLTLAAPVQYVWPHPHSNLLYVACSNRPISKADDLHLLATVVVDERDGTMRLLAQVPLPTRPIHLTLDPTARHALVVYNAPARITAHAIDAEGRAGEVLPQSPEPRVGVFPHQVLMLPSGEAAAMVVVARGNHAVPGRDEEPGSFEFLALDGERLAHTASAAPGGGRGFGPRHLEFHPDGRWAAVSVERHNELHIYAVVRDRFAEAPAFRVSTLDVPRADSHDQLCGTVHFHPSGRFLYVVNRHDTAVYGDGSVPSPLAGNNIAVFAFDADTGQPELLQHVPTESVHVRTFSFDASGELLVAASILPALARRGDAVERVPARLTFFRCAPDGRLSLARVQDMDNDRLNLFWSHLNGSVRGA</sequence>